<protein>
    <submittedName>
        <fullName evidence="1">Uncharacterized protein</fullName>
    </submittedName>
</protein>
<dbReference type="AlphaFoldDB" id="A0A0F9JNC1"/>
<reference evidence="1" key="1">
    <citation type="journal article" date="2015" name="Nature">
        <title>Complex archaea that bridge the gap between prokaryotes and eukaryotes.</title>
        <authorList>
            <person name="Spang A."/>
            <person name="Saw J.H."/>
            <person name="Jorgensen S.L."/>
            <person name="Zaremba-Niedzwiedzka K."/>
            <person name="Martijn J."/>
            <person name="Lind A.E."/>
            <person name="van Eijk R."/>
            <person name="Schleper C."/>
            <person name="Guy L."/>
            <person name="Ettema T.J."/>
        </authorList>
    </citation>
    <scope>NUCLEOTIDE SEQUENCE</scope>
</reference>
<dbReference type="EMBL" id="LAZR01017431">
    <property type="protein sequence ID" value="KKM00448.1"/>
    <property type="molecule type" value="Genomic_DNA"/>
</dbReference>
<name>A0A0F9JNC1_9ZZZZ</name>
<gene>
    <name evidence="1" type="ORF">LCGC14_1804330</name>
</gene>
<organism evidence="1">
    <name type="scientific">marine sediment metagenome</name>
    <dbReference type="NCBI Taxonomy" id="412755"/>
    <lineage>
        <taxon>unclassified sequences</taxon>
        <taxon>metagenomes</taxon>
        <taxon>ecological metagenomes</taxon>
    </lineage>
</organism>
<sequence length="106" mass="12051">MTKQTKARYSLKRRSKNYVGLYEGDHCLAAICTKRTRGVLDAQLLLLVMNSHKDLIIILTELSKNMQTQRNNGNMVFPGWFKEPIQKIEAAIENAKPKTEKEGSGE</sequence>
<comment type="caution">
    <text evidence="1">The sequence shown here is derived from an EMBL/GenBank/DDBJ whole genome shotgun (WGS) entry which is preliminary data.</text>
</comment>
<evidence type="ECO:0000313" key="1">
    <source>
        <dbReference type="EMBL" id="KKM00448.1"/>
    </source>
</evidence>
<accession>A0A0F9JNC1</accession>
<proteinExistence type="predicted"/>